<proteinExistence type="predicted"/>
<dbReference type="EMBL" id="JBEXAE010000006">
    <property type="protein sequence ID" value="MET6991543.1"/>
    <property type="molecule type" value="Genomic_DNA"/>
</dbReference>
<evidence type="ECO:0000313" key="1">
    <source>
        <dbReference type="EMBL" id="MET6991543.1"/>
    </source>
</evidence>
<gene>
    <name evidence="1" type="ORF">ABXZ36_12895</name>
</gene>
<comment type="caution">
    <text evidence="1">The sequence shown here is derived from an EMBL/GenBank/DDBJ whole genome shotgun (WGS) entry which is preliminary data.</text>
</comment>
<evidence type="ECO:0000313" key="2">
    <source>
        <dbReference type="Proteomes" id="UP001549799"/>
    </source>
</evidence>
<dbReference type="Proteomes" id="UP001549799">
    <property type="component" value="Unassembled WGS sequence"/>
</dbReference>
<accession>A0ABV2SWK6</accession>
<dbReference type="RefSeq" id="WP_354616089.1">
    <property type="nucleotide sequence ID" value="NZ_JBEXAE010000006.1"/>
</dbReference>
<protein>
    <submittedName>
        <fullName evidence="1">Zinc-ribbon domain-containing protein</fullName>
    </submittedName>
</protein>
<sequence length="65" mass="7314">MILFLGTKTGTGETNVLKGVSSSYCHQTNTLTAISIPTYFHLFWISIFKINTTHFVECCHCKKSL</sequence>
<keyword evidence="2" id="KW-1185">Reference proteome</keyword>
<organism evidence="1 2">
    <name type="scientific">Sediminicola arcticus</name>
    <dbReference type="NCBI Taxonomy" id="1574308"/>
    <lineage>
        <taxon>Bacteria</taxon>
        <taxon>Pseudomonadati</taxon>
        <taxon>Bacteroidota</taxon>
        <taxon>Flavobacteriia</taxon>
        <taxon>Flavobacteriales</taxon>
        <taxon>Flavobacteriaceae</taxon>
        <taxon>Sediminicola</taxon>
    </lineage>
</organism>
<name>A0ABV2SWK6_9FLAO</name>
<reference evidence="1 2" key="1">
    <citation type="submission" date="2024-07" db="EMBL/GenBank/DDBJ databases">
        <title>The genome sequence of type strain Sediminicola arcticus GDMCC 1.2805.</title>
        <authorList>
            <person name="Liu Y."/>
        </authorList>
    </citation>
    <scope>NUCLEOTIDE SEQUENCE [LARGE SCALE GENOMIC DNA]</scope>
    <source>
        <strain evidence="1 2">GDMCC 1.2805</strain>
    </source>
</reference>